<proteinExistence type="predicted"/>
<dbReference type="EMBL" id="GBEZ01010217">
    <property type="protein sequence ID" value="JAC75434.1"/>
    <property type="molecule type" value="Transcribed_RNA"/>
</dbReference>
<dbReference type="AlphaFoldDB" id="A0A061RXE1"/>
<organism evidence="2">
    <name type="scientific">Tetraselmis sp. GSL018</name>
    <dbReference type="NCBI Taxonomy" id="582737"/>
    <lineage>
        <taxon>Eukaryota</taxon>
        <taxon>Viridiplantae</taxon>
        <taxon>Chlorophyta</taxon>
        <taxon>core chlorophytes</taxon>
        <taxon>Chlorodendrophyceae</taxon>
        <taxon>Chlorodendrales</taxon>
        <taxon>Chlorodendraceae</taxon>
        <taxon>Tetraselmis</taxon>
    </lineage>
</organism>
<reference evidence="2" key="1">
    <citation type="submission" date="2014-05" db="EMBL/GenBank/DDBJ databases">
        <title>The transcriptome of the halophilic microalga Tetraselmis sp. GSL018 isolated from the Great Salt Lake, Utah.</title>
        <authorList>
            <person name="Jinkerson R.E."/>
            <person name="D'Adamo S."/>
            <person name="Posewitz M.C."/>
        </authorList>
    </citation>
    <scope>NUCLEOTIDE SEQUENCE</scope>
    <source>
        <strain evidence="2">GSL018</strain>
    </source>
</reference>
<gene>
    <name evidence="2" type="ORF">TSPGSL018_23095</name>
</gene>
<feature type="non-terminal residue" evidence="2">
    <location>
        <position position="1"/>
    </location>
</feature>
<name>A0A061RXE1_9CHLO</name>
<evidence type="ECO:0000313" key="2">
    <source>
        <dbReference type="EMBL" id="JAC75434.1"/>
    </source>
</evidence>
<feature type="compositionally biased region" description="Basic residues" evidence="1">
    <location>
        <begin position="37"/>
        <end position="46"/>
    </location>
</feature>
<evidence type="ECO:0000256" key="1">
    <source>
        <dbReference type="SAM" id="MobiDB-lite"/>
    </source>
</evidence>
<feature type="compositionally biased region" description="Basic and acidic residues" evidence="1">
    <location>
        <begin position="20"/>
        <end position="34"/>
    </location>
</feature>
<feature type="region of interest" description="Disordered" evidence="1">
    <location>
        <begin position="1"/>
        <end position="52"/>
    </location>
</feature>
<accession>A0A061RXE1</accession>
<protein>
    <submittedName>
        <fullName evidence="2">Uncharacterized protein</fullName>
    </submittedName>
</protein>
<sequence>RGNGWHITASPLDRGTSTSLERKGLEQSECEIGRGRNYGKRPRHRKSGMEGA</sequence>